<evidence type="ECO:0000259" key="7">
    <source>
        <dbReference type="PROSITE" id="PS50043"/>
    </source>
</evidence>
<dbReference type="CDD" id="cd17535">
    <property type="entry name" value="REC_NarL-like"/>
    <property type="match status" value="1"/>
</dbReference>
<evidence type="ECO:0000313" key="10">
    <source>
        <dbReference type="Proteomes" id="UP000292274"/>
    </source>
</evidence>
<dbReference type="SMART" id="SM00421">
    <property type="entry name" value="HTH_LUXR"/>
    <property type="match status" value="1"/>
</dbReference>
<comment type="caution">
    <text evidence="9">The sequence shown here is derived from an EMBL/GenBank/DDBJ whole genome shotgun (WGS) entry which is preliminary data.</text>
</comment>
<dbReference type="OrthoDB" id="9808843at2"/>
<evidence type="ECO:0000256" key="4">
    <source>
        <dbReference type="ARBA" id="ARBA00023163"/>
    </source>
</evidence>
<dbReference type="EMBL" id="SJJR01000026">
    <property type="protein sequence ID" value="TCB91017.1"/>
    <property type="molecule type" value="Genomic_DNA"/>
</dbReference>
<dbReference type="CDD" id="cd06170">
    <property type="entry name" value="LuxR_C_like"/>
    <property type="match status" value="1"/>
</dbReference>
<dbReference type="PROSITE" id="PS50043">
    <property type="entry name" value="HTH_LUXR_2"/>
    <property type="match status" value="1"/>
</dbReference>
<gene>
    <name evidence="9" type="ORF">E0H26_26170</name>
</gene>
<dbReference type="InterPro" id="IPR000792">
    <property type="entry name" value="Tscrpt_reg_LuxR_C"/>
</dbReference>
<dbReference type="InterPro" id="IPR011006">
    <property type="entry name" value="CheY-like_superfamily"/>
</dbReference>
<dbReference type="SMART" id="SM00448">
    <property type="entry name" value="REC"/>
    <property type="match status" value="1"/>
</dbReference>
<evidence type="ECO:0000313" key="9">
    <source>
        <dbReference type="EMBL" id="TCB91017.1"/>
    </source>
</evidence>
<keyword evidence="3" id="KW-0238">DNA-binding</keyword>
<evidence type="ECO:0000259" key="8">
    <source>
        <dbReference type="PROSITE" id="PS50110"/>
    </source>
</evidence>
<evidence type="ECO:0000256" key="3">
    <source>
        <dbReference type="ARBA" id="ARBA00023125"/>
    </source>
</evidence>
<evidence type="ECO:0000256" key="1">
    <source>
        <dbReference type="ARBA" id="ARBA00022553"/>
    </source>
</evidence>
<dbReference type="AlphaFoldDB" id="A0A4R0G4Q5"/>
<dbReference type="PANTHER" id="PTHR43214:SF24">
    <property type="entry name" value="TRANSCRIPTIONAL REGULATORY PROTEIN NARL-RELATED"/>
    <property type="match status" value="1"/>
</dbReference>
<keyword evidence="1 5" id="KW-0597">Phosphoprotein</keyword>
<dbReference type="PROSITE" id="PS00622">
    <property type="entry name" value="HTH_LUXR_1"/>
    <property type="match status" value="1"/>
</dbReference>
<dbReference type="Pfam" id="PF00196">
    <property type="entry name" value="GerE"/>
    <property type="match status" value="1"/>
</dbReference>
<dbReference type="PRINTS" id="PR00038">
    <property type="entry name" value="HTHLUXR"/>
</dbReference>
<feature type="modified residue" description="4-aspartylphosphate" evidence="5">
    <location>
        <position position="81"/>
    </location>
</feature>
<dbReference type="PANTHER" id="PTHR43214">
    <property type="entry name" value="TWO-COMPONENT RESPONSE REGULATOR"/>
    <property type="match status" value="1"/>
</dbReference>
<dbReference type="InterPro" id="IPR016032">
    <property type="entry name" value="Sig_transdc_resp-reg_C-effctor"/>
</dbReference>
<dbReference type="Pfam" id="PF00072">
    <property type="entry name" value="Response_reg"/>
    <property type="match status" value="1"/>
</dbReference>
<dbReference type="RefSeq" id="WP_131308456.1">
    <property type="nucleotide sequence ID" value="NZ_SJJR01000026.1"/>
</dbReference>
<keyword evidence="4" id="KW-0804">Transcription</keyword>
<dbReference type="SUPFAM" id="SSF52172">
    <property type="entry name" value="CheY-like"/>
    <property type="match status" value="1"/>
</dbReference>
<feature type="domain" description="HTH luxR-type" evidence="7">
    <location>
        <begin position="177"/>
        <end position="242"/>
    </location>
</feature>
<dbReference type="Gene3D" id="3.40.50.2300">
    <property type="match status" value="1"/>
</dbReference>
<dbReference type="InterPro" id="IPR001789">
    <property type="entry name" value="Sig_transdc_resp-reg_receiver"/>
</dbReference>
<reference evidence="9 10" key="1">
    <citation type="submission" date="2019-02" db="EMBL/GenBank/DDBJ databases">
        <title>Jishengella sp. nov., isolated from a root of Zingiber montanum.</title>
        <authorList>
            <person name="Kuncharoen N."/>
            <person name="Kudo T."/>
            <person name="Masahiro Y."/>
            <person name="Ohkuma M."/>
            <person name="Tanasupawat S."/>
        </authorList>
    </citation>
    <scope>NUCLEOTIDE SEQUENCE [LARGE SCALE GENOMIC DNA]</scope>
    <source>
        <strain evidence="9 10">PLAI 1-1</strain>
    </source>
</reference>
<name>A0A4R0G4Q5_9ACTN</name>
<dbReference type="InterPro" id="IPR039420">
    <property type="entry name" value="WalR-like"/>
</dbReference>
<evidence type="ECO:0000256" key="5">
    <source>
        <dbReference type="PROSITE-ProRule" id="PRU00169"/>
    </source>
</evidence>
<dbReference type="GO" id="GO:0006355">
    <property type="term" value="P:regulation of DNA-templated transcription"/>
    <property type="evidence" value="ECO:0007669"/>
    <property type="project" value="InterPro"/>
</dbReference>
<evidence type="ECO:0000256" key="2">
    <source>
        <dbReference type="ARBA" id="ARBA00023015"/>
    </source>
</evidence>
<sequence>MAAVAGDVTGGPMGEDAPPKVTGPPARPVRILIVDDDALVRAGLSMILGGTPEVEVVGEAADGSEVLAATMACRPDVVLMDIRMPRLDGLAATELLRALPRPPEVLVLTTFDADEHVLRALRAGAGGFLLKDTPPAEIVRAVRRVAAGEATLSPTVTRTLIAHVTAGTAADPRRDRAHQLLAGLTERERAVAVALGRGRTNAEIAAELFMSVATVKAYVSRLLTRLDLNNRVQVALLVHDAGLV</sequence>
<dbReference type="Proteomes" id="UP000292274">
    <property type="component" value="Unassembled WGS sequence"/>
</dbReference>
<dbReference type="SUPFAM" id="SSF46894">
    <property type="entry name" value="C-terminal effector domain of the bipartite response regulators"/>
    <property type="match status" value="1"/>
</dbReference>
<dbReference type="InterPro" id="IPR058245">
    <property type="entry name" value="NreC/VraR/RcsB-like_REC"/>
</dbReference>
<accession>A0A4R0G4Q5</accession>
<keyword evidence="10" id="KW-1185">Reference proteome</keyword>
<proteinExistence type="predicted"/>
<evidence type="ECO:0000256" key="6">
    <source>
        <dbReference type="SAM" id="MobiDB-lite"/>
    </source>
</evidence>
<organism evidence="9 10">
    <name type="scientific">Micromonospora zingiberis</name>
    <dbReference type="NCBI Taxonomy" id="2053011"/>
    <lineage>
        <taxon>Bacteria</taxon>
        <taxon>Bacillati</taxon>
        <taxon>Actinomycetota</taxon>
        <taxon>Actinomycetes</taxon>
        <taxon>Micromonosporales</taxon>
        <taxon>Micromonosporaceae</taxon>
        <taxon>Micromonospora</taxon>
    </lineage>
</organism>
<dbReference type="GO" id="GO:0000160">
    <property type="term" value="P:phosphorelay signal transduction system"/>
    <property type="evidence" value="ECO:0007669"/>
    <property type="project" value="InterPro"/>
</dbReference>
<feature type="region of interest" description="Disordered" evidence="6">
    <location>
        <begin position="1"/>
        <end position="24"/>
    </location>
</feature>
<dbReference type="GO" id="GO:0003677">
    <property type="term" value="F:DNA binding"/>
    <property type="evidence" value="ECO:0007669"/>
    <property type="project" value="UniProtKB-KW"/>
</dbReference>
<keyword evidence="2" id="KW-0805">Transcription regulation</keyword>
<protein>
    <submittedName>
        <fullName evidence="9">Response regulator transcription factor</fullName>
    </submittedName>
</protein>
<feature type="domain" description="Response regulatory" evidence="8">
    <location>
        <begin position="30"/>
        <end position="146"/>
    </location>
</feature>
<dbReference type="PROSITE" id="PS50110">
    <property type="entry name" value="RESPONSE_REGULATORY"/>
    <property type="match status" value="1"/>
</dbReference>